<reference evidence="1 2" key="2">
    <citation type="journal article" date="2016" name="Int. J. Syst. Evol. Microbiol.">
        <title>Bacillus gobiensis sp. nov., isolated from a soil sample.</title>
        <authorList>
            <person name="Liu B."/>
            <person name="Liu G.H."/>
            <person name="Cetin S."/>
            <person name="Schumann P."/>
            <person name="Pan Z.Z."/>
            <person name="Chen Q.Q."/>
        </authorList>
    </citation>
    <scope>NUCLEOTIDE SEQUENCE [LARGE SCALE GENOMIC DNA]</scope>
    <source>
        <strain evidence="1 2">FJAT-4402</strain>
    </source>
</reference>
<dbReference type="RefSeq" id="WP_053605217.1">
    <property type="nucleotide sequence ID" value="NZ_CP012600.1"/>
</dbReference>
<dbReference type="PATRIC" id="fig|1441095.3.peg.4147"/>
<organism evidence="1 2">
    <name type="scientific">Bacillus gobiensis</name>
    <dbReference type="NCBI Taxonomy" id="1441095"/>
    <lineage>
        <taxon>Bacteria</taxon>
        <taxon>Bacillati</taxon>
        <taxon>Bacillota</taxon>
        <taxon>Bacilli</taxon>
        <taxon>Bacillales</taxon>
        <taxon>Bacillaceae</taxon>
        <taxon>Bacillus</taxon>
    </lineage>
</organism>
<dbReference type="STRING" id="1441095.AM592_18825"/>
<dbReference type="Proteomes" id="UP000067625">
    <property type="component" value="Chromosome"/>
</dbReference>
<gene>
    <name evidence="1" type="ORF">AM592_18825</name>
</gene>
<reference evidence="2" key="1">
    <citation type="submission" date="2015-08" db="EMBL/GenBank/DDBJ databases">
        <title>Genome sequencing project for genomic taxonomy and phylogenomics of Bacillus-like bacteria.</title>
        <authorList>
            <person name="Liu B."/>
            <person name="Wang J."/>
            <person name="Zhu Y."/>
            <person name="Liu G."/>
            <person name="Chen Q."/>
            <person name="Chen Z."/>
            <person name="Lan J."/>
            <person name="Che J."/>
            <person name="Ge C."/>
            <person name="Shi H."/>
            <person name="Pan Z."/>
            <person name="Liu X."/>
        </authorList>
    </citation>
    <scope>NUCLEOTIDE SEQUENCE [LARGE SCALE GENOMIC DNA]</scope>
    <source>
        <strain evidence="2">FJAT-4402</strain>
    </source>
</reference>
<dbReference type="AlphaFoldDB" id="A0A0M4GC03"/>
<protein>
    <recommendedName>
        <fullName evidence="3">DUF2521 domain-containing protein</fullName>
    </recommendedName>
</protein>
<dbReference type="Pfam" id="PF10730">
    <property type="entry name" value="DUF2521"/>
    <property type="match status" value="1"/>
</dbReference>
<dbReference type="EMBL" id="CP012600">
    <property type="protein sequence ID" value="ALC83378.1"/>
    <property type="molecule type" value="Genomic_DNA"/>
</dbReference>
<evidence type="ECO:0000313" key="1">
    <source>
        <dbReference type="EMBL" id="ALC83378.1"/>
    </source>
</evidence>
<evidence type="ECO:0008006" key="3">
    <source>
        <dbReference type="Google" id="ProtNLM"/>
    </source>
</evidence>
<evidence type="ECO:0000313" key="2">
    <source>
        <dbReference type="Proteomes" id="UP000067625"/>
    </source>
</evidence>
<proteinExistence type="predicted"/>
<sequence length="146" mass="17419">MEGVLSFADKKRKKDRQYEQSMLRELSLEKIISSVDLCFRSIFHLVEDSTYIKDGCVDFAIEAFLLGASFGKFGYYGESAQMAVVRSEKEERELQHDFYEYIYHWSDAFRVYLNEESLYIECEQFIRSWWIEGFSAGKKRLKLRLR</sequence>
<keyword evidence="2" id="KW-1185">Reference proteome</keyword>
<accession>A0A0M4GC03</accession>
<dbReference type="InterPro" id="IPR019667">
    <property type="entry name" value="Uncharacterised_YbaK"/>
</dbReference>
<dbReference type="OrthoDB" id="2915109at2"/>
<name>A0A0M4GC03_9BACI</name>